<keyword evidence="2" id="KW-0479">Metal-binding</keyword>
<dbReference type="Pfam" id="PF01546">
    <property type="entry name" value="Peptidase_M20"/>
    <property type="match status" value="1"/>
</dbReference>
<dbReference type="CDD" id="cd05651">
    <property type="entry name" value="M20_ArgE_DapE-like"/>
    <property type="match status" value="1"/>
</dbReference>
<dbReference type="OrthoDB" id="9792335at2"/>
<evidence type="ECO:0000256" key="4">
    <source>
        <dbReference type="ARBA" id="ARBA00022833"/>
    </source>
</evidence>
<dbReference type="SUPFAM" id="SSF55031">
    <property type="entry name" value="Bacterial exopeptidase dimerisation domain"/>
    <property type="match status" value="1"/>
</dbReference>
<evidence type="ECO:0000256" key="1">
    <source>
        <dbReference type="ARBA" id="ARBA00001947"/>
    </source>
</evidence>
<keyword evidence="4" id="KW-0862">Zinc</keyword>
<dbReference type="PROSITE" id="PS00758">
    <property type="entry name" value="ARGE_DAPE_CPG2_1"/>
    <property type="match status" value="1"/>
</dbReference>
<dbReference type="InterPro" id="IPR036264">
    <property type="entry name" value="Bact_exopeptidase_dim_dom"/>
</dbReference>
<feature type="domain" description="Peptidase M20 dimerisation" evidence="6">
    <location>
        <begin position="188"/>
        <end position="288"/>
    </location>
</feature>
<gene>
    <name evidence="7" type="ORF">DUE52_16910</name>
</gene>
<evidence type="ECO:0000256" key="2">
    <source>
        <dbReference type="ARBA" id="ARBA00022723"/>
    </source>
</evidence>
<reference evidence="7 8" key="1">
    <citation type="submission" date="2018-07" db="EMBL/GenBank/DDBJ databases">
        <title>Genome analysis of Larkinella rosea.</title>
        <authorList>
            <person name="Zhou Z."/>
            <person name="Wang G."/>
        </authorList>
    </citation>
    <scope>NUCLEOTIDE SEQUENCE [LARGE SCALE GENOMIC DNA]</scope>
    <source>
        <strain evidence="8">zzj9</strain>
    </source>
</reference>
<dbReference type="PANTHER" id="PTHR43808">
    <property type="entry name" value="ACETYLORNITHINE DEACETYLASE"/>
    <property type="match status" value="1"/>
</dbReference>
<dbReference type="Proteomes" id="UP000253383">
    <property type="component" value="Unassembled WGS sequence"/>
</dbReference>
<comment type="cofactor">
    <cofactor evidence="1">
        <name>Zn(2+)</name>
        <dbReference type="ChEBI" id="CHEBI:29105"/>
    </cofactor>
</comment>
<dbReference type="Pfam" id="PF07687">
    <property type="entry name" value="M20_dimer"/>
    <property type="match status" value="1"/>
</dbReference>
<dbReference type="AlphaFoldDB" id="A0A368JL94"/>
<evidence type="ECO:0000256" key="3">
    <source>
        <dbReference type="ARBA" id="ARBA00022801"/>
    </source>
</evidence>
<protein>
    <submittedName>
        <fullName evidence="7">M20/M25/M40 family metallo-hydrolase</fullName>
    </submittedName>
</protein>
<dbReference type="SUPFAM" id="SSF53187">
    <property type="entry name" value="Zn-dependent exopeptidases"/>
    <property type="match status" value="1"/>
</dbReference>
<keyword evidence="5" id="KW-0170">Cobalt</keyword>
<dbReference type="GO" id="GO:0006526">
    <property type="term" value="P:L-arginine biosynthetic process"/>
    <property type="evidence" value="ECO:0007669"/>
    <property type="project" value="TreeGrafter"/>
</dbReference>
<evidence type="ECO:0000313" key="7">
    <source>
        <dbReference type="EMBL" id="RCR68428.1"/>
    </source>
</evidence>
<dbReference type="GO" id="GO:0046872">
    <property type="term" value="F:metal ion binding"/>
    <property type="evidence" value="ECO:0007669"/>
    <property type="project" value="UniProtKB-KW"/>
</dbReference>
<dbReference type="InterPro" id="IPR001261">
    <property type="entry name" value="ArgE/DapE_CS"/>
</dbReference>
<dbReference type="InterPro" id="IPR002933">
    <property type="entry name" value="Peptidase_M20"/>
</dbReference>
<sequence length="373" mass="41499">MKNNAPKDRSIGTKSKPLTAYSLETQTEAAIDLLKRLIATPSLSREEDRTAALIEQFFRQRSIPYKRTKNNVWTHNRFFDPAKPTLLLNSHHDTVKPNASWTLDPFQPIEREGKLYGLGSNDAGGCLVSLIATFCHFYDKKDLAYNIVMAATAEEEISGREGLEMILPELPPIDFAIVGEPTQMHLAIAEKGLLVLDCTAKGKSGHAARDEGDNAIYYAIKDIAWLTSNPFPKVSPTLGPVKLSVTIINAGSQHNVVPDTCTFTVDVRATEQYTLEEIIETIRKNIRSTVQPRSIRLKPSSIPLDHPIVQAGMALNRETYGSPTTSDQALLDCPSLKCGPGHSERSHTADEFIYLREIEQGIELYIRMLEQIL</sequence>
<comment type="caution">
    <text evidence="7">The sequence shown here is derived from an EMBL/GenBank/DDBJ whole genome shotgun (WGS) entry which is preliminary data.</text>
</comment>
<dbReference type="PANTHER" id="PTHR43808:SF31">
    <property type="entry name" value="N-ACETYL-L-CITRULLINE DEACETYLASE"/>
    <property type="match status" value="1"/>
</dbReference>
<name>A0A368JL94_9BACT</name>
<proteinExistence type="predicted"/>
<dbReference type="InterPro" id="IPR011650">
    <property type="entry name" value="Peptidase_M20_dimer"/>
</dbReference>
<evidence type="ECO:0000259" key="6">
    <source>
        <dbReference type="Pfam" id="PF07687"/>
    </source>
</evidence>
<accession>A0A368JL94</accession>
<dbReference type="RefSeq" id="WP_114407203.1">
    <property type="nucleotide sequence ID" value="NZ_QOWE01000013.1"/>
</dbReference>
<dbReference type="EMBL" id="QOWE01000013">
    <property type="protein sequence ID" value="RCR68428.1"/>
    <property type="molecule type" value="Genomic_DNA"/>
</dbReference>
<keyword evidence="8" id="KW-1185">Reference proteome</keyword>
<evidence type="ECO:0000256" key="5">
    <source>
        <dbReference type="ARBA" id="ARBA00023285"/>
    </source>
</evidence>
<keyword evidence="3 7" id="KW-0378">Hydrolase</keyword>
<dbReference type="InterPro" id="IPR050072">
    <property type="entry name" value="Peptidase_M20A"/>
</dbReference>
<evidence type="ECO:0000313" key="8">
    <source>
        <dbReference type="Proteomes" id="UP000253383"/>
    </source>
</evidence>
<organism evidence="7 8">
    <name type="scientific">Larkinella punicea</name>
    <dbReference type="NCBI Taxonomy" id="2315727"/>
    <lineage>
        <taxon>Bacteria</taxon>
        <taxon>Pseudomonadati</taxon>
        <taxon>Bacteroidota</taxon>
        <taxon>Cytophagia</taxon>
        <taxon>Cytophagales</taxon>
        <taxon>Spirosomataceae</taxon>
        <taxon>Larkinella</taxon>
    </lineage>
</organism>
<dbReference type="Gene3D" id="3.30.70.360">
    <property type="match status" value="1"/>
</dbReference>
<dbReference type="GO" id="GO:0008777">
    <property type="term" value="F:acetylornithine deacetylase activity"/>
    <property type="evidence" value="ECO:0007669"/>
    <property type="project" value="TreeGrafter"/>
</dbReference>
<dbReference type="Gene3D" id="3.40.630.10">
    <property type="entry name" value="Zn peptidases"/>
    <property type="match status" value="1"/>
</dbReference>